<name>A0A419A1U0_9RHOB</name>
<dbReference type="OrthoDB" id="7779144at2"/>
<feature type="transmembrane region" description="Helical" evidence="1">
    <location>
        <begin position="18"/>
        <end position="35"/>
    </location>
</feature>
<gene>
    <name evidence="2" type="ORF">D3P05_17855</name>
</gene>
<organism evidence="2 3">
    <name type="scientific">Paracoccus siganidrum</name>
    <dbReference type="NCBI Taxonomy" id="1276757"/>
    <lineage>
        <taxon>Bacteria</taxon>
        <taxon>Pseudomonadati</taxon>
        <taxon>Pseudomonadota</taxon>
        <taxon>Alphaproteobacteria</taxon>
        <taxon>Rhodobacterales</taxon>
        <taxon>Paracoccaceae</taxon>
        <taxon>Paracoccus</taxon>
    </lineage>
</organism>
<accession>A0A419A1U0</accession>
<dbReference type="AlphaFoldDB" id="A0A419A1U0"/>
<keyword evidence="1" id="KW-0472">Membrane</keyword>
<comment type="caution">
    <text evidence="2">The sequence shown here is derived from an EMBL/GenBank/DDBJ whole genome shotgun (WGS) entry which is preliminary data.</text>
</comment>
<dbReference type="EMBL" id="QZEW01000092">
    <property type="protein sequence ID" value="RJL06945.1"/>
    <property type="molecule type" value="Genomic_DNA"/>
</dbReference>
<sequence>MEAGAAVIAVLASLWRRVLPWLTLAAAILLFVVGARRRGEQAGRAAERLEKLERTNHARQRMLEAGADRPRNRDDFVERLRKGGF</sequence>
<dbReference type="Proteomes" id="UP000283587">
    <property type="component" value="Unassembled WGS sequence"/>
</dbReference>
<proteinExistence type="predicted"/>
<reference evidence="3" key="1">
    <citation type="submission" date="2018-09" db="EMBL/GenBank/DDBJ databases">
        <title>Paracoccus onubensis nov. sp. a moderate halophilic bacterium isolated from Gruta de las Maravillas (Aracena, Spain).</title>
        <authorList>
            <person name="Jurado V."/>
            <person name="Gutierrez-Patricio S."/>
            <person name="Gonzalez-Pimentel J.L."/>
            <person name="Miller A.Z."/>
            <person name="Laiz L."/>
            <person name="Saiz-Jimenez C."/>
        </authorList>
    </citation>
    <scope>NUCLEOTIDE SEQUENCE [LARGE SCALE GENOMIC DNA]</scope>
    <source>
        <strain evidence="3">DSM 26381</strain>
    </source>
</reference>
<evidence type="ECO:0000256" key="1">
    <source>
        <dbReference type="SAM" id="Phobius"/>
    </source>
</evidence>
<keyword evidence="1" id="KW-0812">Transmembrane</keyword>
<keyword evidence="3" id="KW-1185">Reference proteome</keyword>
<keyword evidence="1" id="KW-1133">Transmembrane helix</keyword>
<protein>
    <submittedName>
        <fullName evidence="2">Uncharacterized protein</fullName>
    </submittedName>
</protein>
<evidence type="ECO:0000313" key="3">
    <source>
        <dbReference type="Proteomes" id="UP000283587"/>
    </source>
</evidence>
<evidence type="ECO:0000313" key="2">
    <source>
        <dbReference type="EMBL" id="RJL06945.1"/>
    </source>
</evidence>